<dbReference type="PROSITE" id="PS51257">
    <property type="entry name" value="PROKAR_LIPOPROTEIN"/>
    <property type="match status" value="1"/>
</dbReference>
<dbReference type="OrthoDB" id="3539324at2"/>
<evidence type="ECO:0000313" key="2">
    <source>
        <dbReference type="EMBL" id="TKK90188.1"/>
    </source>
</evidence>
<gene>
    <name evidence="2" type="ORF">FDA94_07165</name>
</gene>
<feature type="signal peptide" evidence="1">
    <location>
        <begin position="1"/>
        <end position="26"/>
    </location>
</feature>
<sequence length="122" mass="12310">MKTARLILVAGATSLLLGVAACGAGANTTEVCNEAMKAFTDYSTKVGQAAGNLEGINSETQALATQLKGLAGKADGDLKSSLTKMADTWATLKIDPANPSAITEFATKTSEATQELGLACAG</sequence>
<feature type="chain" id="PRO_5020586020" evidence="1">
    <location>
        <begin position="27"/>
        <end position="122"/>
    </location>
</feature>
<evidence type="ECO:0000256" key="1">
    <source>
        <dbReference type="SAM" id="SignalP"/>
    </source>
</evidence>
<name>A0A4U3MKS2_9ACTN</name>
<proteinExistence type="predicted"/>
<dbReference type="Proteomes" id="UP000308705">
    <property type="component" value="Unassembled WGS sequence"/>
</dbReference>
<evidence type="ECO:0000313" key="3">
    <source>
        <dbReference type="Proteomes" id="UP000308705"/>
    </source>
</evidence>
<organism evidence="2 3">
    <name type="scientific">Herbidospora galbida</name>
    <dbReference type="NCBI Taxonomy" id="2575442"/>
    <lineage>
        <taxon>Bacteria</taxon>
        <taxon>Bacillati</taxon>
        <taxon>Actinomycetota</taxon>
        <taxon>Actinomycetes</taxon>
        <taxon>Streptosporangiales</taxon>
        <taxon>Streptosporangiaceae</taxon>
        <taxon>Herbidospora</taxon>
    </lineage>
</organism>
<dbReference type="RefSeq" id="WP_137246225.1">
    <property type="nucleotide sequence ID" value="NZ_SZQA01000004.1"/>
</dbReference>
<keyword evidence="1" id="KW-0732">Signal</keyword>
<protein>
    <submittedName>
        <fullName evidence="2">Uncharacterized protein</fullName>
    </submittedName>
</protein>
<reference evidence="2 3" key="1">
    <citation type="submission" date="2019-04" db="EMBL/GenBank/DDBJ databases">
        <title>Herbidospora sp. NEAU-GS14.nov., a novel actinomycete isolated from soil.</title>
        <authorList>
            <person name="Han L."/>
        </authorList>
    </citation>
    <scope>NUCLEOTIDE SEQUENCE [LARGE SCALE GENOMIC DNA]</scope>
    <source>
        <strain evidence="2 3">NEAU-GS14</strain>
    </source>
</reference>
<accession>A0A4U3MKS2</accession>
<dbReference type="EMBL" id="SZQA01000004">
    <property type="protein sequence ID" value="TKK90188.1"/>
    <property type="molecule type" value="Genomic_DNA"/>
</dbReference>
<comment type="caution">
    <text evidence="2">The sequence shown here is derived from an EMBL/GenBank/DDBJ whole genome shotgun (WGS) entry which is preliminary data.</text>
</comment>
<dbReference type="AlphaFoldDB" id="A0A4U3MKS2"/>
<keyword evidence="3" id="KW-1185">Reference proteome</keyword>